<dbReference type="EMBL" id="MT142348">
    <property type="protein sequence ID" value="QJA78672.1"/>
    <property type="molecule type" value="Genomic_DNA"/>
</dbReference>
<accession>A0A6M3K9Y6</accession>
<sequence>MSTKVITVSLPEAVEWKLAELGKQTSIPRSVLVRKALLLLFSDFTEMVTAHGEASFGHDYTLEEVEEEYYSRGMTNDKTT</sequence>
<reference evidence="2" key="1">
    <citation type="submission" date="2020-03" db="EMBL/GenBank/DDBJ databases">
        <title>The deep terrestrial virosphere.</title>
        <authorList>
            <person name="Holmfeldt K."/>
            <person name="Nilsson E."/>
            <person name="Simone D."/>
            <person name="Lopez-Fernandez M."/>
            <person name="Wu X."/>
            <person name="de Brujin I."/>
            <person name="Lundin D."/>
            <person name="Andersson A."/>
            <person name="Bertilsson S."/>
            <person name="Dopson M."/>
        </authorList>
    </citation>
    <scope>NUCLEOTIDE SEQUENCE</scope>
    <source>
        <strain evidence="2">MM415A01032</strain>
    </source>
</reference>
<dbReference type="Pfam" id="PF12651">
    <property type="entry name" value="RHH_3"/>
    <property type="match status" value="1"/>
</dbReference>
<organism evidence="2">
    <name type="scientific">viral metagenome</name>
    <dbReference type="NCBI Taxonomy" id="1070528"/>
    <lineage>
        <taxon>unclassified sequences</taxon>
        <taxon>metagenomes</taxon>
        <taxon>organismal metagenomes</taxon>
    </lineage>
</organism>
<feature type="domain" description="Predicted DNA-binding protein ribbon-helix-helix" evidence="1">
    <location>
        <begin position="6"/>
        <end position="41"/>
    </location>
</feature>
<proteinExistence type="predicted"/>
<dbReference type="InterPro" id="IPR038733">
    <property type="entry name" value="Predicted_DNA_bind_prot_RHH"/>
</dbReference>
<name>A0A6M3K9Y6_9ZZZZ</name>
<dbReference type="AlphaFoldDB" id="A0A6M3K9Y6"/>
<protein>
    <submittedName>
        <fullName evidence="2">Putative ribbon-helix-helix protein repressor</fullName>
    </submittedName>
</protein>
<gene>
    <name evidence="2" type="ORF">MM415A01032_0004</name>
</gene>
<evidence type="ECO:0000259" key="1">
    <source>
        <dbReference type="Pfam" id="PF12651"/>
    </source>
</evidence>
<evidence type="ECO:0000313" key="2">
    <source>
        <dbReference type="EMBL" id="QJA78672.1"/>
    </source>
</evidence>